<feature type="compositionally biased region" description="Polar residues" evidence="1">
    <location>
        <begin position="283"/>
        <end position="305"/>
    </location>
</feature>
<feature type="compositionally biased region" description="Basic and acidic residues" evidence="1">
    <location>
        <begin position="172"/>
        <end position="246"/>
    </location>
</feature>
<organism evidence="2 3">
    <name type="scientific">Cimex lectularius</name>
    <name type="common">Bed bug</name>
    <name type="synonym">Acanthia lectularia</name>
    <dbReference type="NCBI Taxonomy" id="79782"/>
    <lineage>
        <taxon>Eukaryota</taxon>
        <taxon>Metazoa</taxon>
        <taxon>Ecdysozoa</taxon>
        <taxon>Arthropoda</taxon>
        <taxon>Hexapoda</taxon>
        <taxon>Insecta</taxon>
        <taxon>Pterygota</taxon>
        <taxon>Neoptera</taxon>
        <taxon>Paraneoptera</taxon>
        <taxon>Hemiptera</taxon>
        <taxon>Heteroptera</taxon>
        <taxon>Panheteroptera</taxon>
        <taxon>Cimicomorpha</taxon>
        <taxon>Cimicidae</taxon>
        <taxon>Cimex</taxon>
    </lineage>
</organism>
<accession>A0A8I6SG70</accession>
<feature type="compositionally biased region" description="Polar residues" evidence="1">
    <location>
        <begin position="17"/>
        <end position="28"/>
    </location>
</feature>
<proteinExistence type="predicted"/>
<dbReference type="AlphaFoldDB" id="A0A8I6SG70"/>
<feature type="compositionally biased region" description="Polar residues" evidence="1">
    <location>
        <begin position="80"/>
        <end position="90"/>
    </location>
</feature>
<dbReference type="EnsemblMetazoa" id="XM_024226529.1">
    <property type="protein sequence ID" value="XP_024082297.1"/>
    <property type="gene ID" value="LOC106664251"/>
</dbReference>
<dbReference type="Proteomes" id="UP000494040">
    <property type="component" value="Unassembled WGS sequence"/>
</dbReference>
<reference evidence="2" key="1">
    <citation type="submission" date="2022-01" db="UniProtKB">
        <authorList>
            <consortium name="EnsemblMetazoa"/>
        </authorList>
    </citation>
    <scope>IDENTIFICATION</scope>
</reference>
<dbReference type="GeneID" id="106664251"/>
<protein>
    <submittedName>
        <fullName evidence="2">Uncharacterized protein</fullName>
    </submittedName>
</protein>
<feature type="region of interest" description="Disordered" evidence="1">
    <location>
        <begin position="1"/>
        <end position="38"/>
    </location>
</feature>
<feature type="compositionally biased region" description="Polar residues" evidence="1">
    <location>
        <begin position="265"/>
        <end position="274"/>
    </location>
</feature>
<feature type="compositionally biased region" description="Polar residues" evidence="1">
    <location>
        <begin position="138"/>
        <end position="147"/>
    </location>
</feature>
<evidence type="ECO:0000313" key="2">
    <source>
        <dbReference type="EnsemblMetazoa" id="XP_024082297.1"/>
    </source>
</evidence>
<feature type="region of interest" description="Disordered" evidence="1">
    <location>
        <begin position="129"/>
        <end position="331"/>
    </location>
</feature>
<evidence type="ECO:0000256" key="1">
    <source>
        <dbReference type="SAM" id="MobiDB-lite"/>
    </source>
</evidence>
<sequence>MAKPNEHDTRKDKNHPKSQQDADNSNEPKWTKIPPPKEYLEEKRYYTDPYVVPGNYQKMTEYVSPPSYKPRSHSRESKFSSKNTDLSSSIAEIDPRFIKPGFQPMSKSRHQEKPLCQTRLKSFQVVDPRFMHPGFRPSQYNILSLDQHQARKENPNIKKQSGKLRNASGSENSKDRLKDSGMKSPRSDQERKISSGKLKDSGMKSPDILKDNGMKSPRSDHERKISSGKLKDSRMKSPHPDHDRKISYSAVDPRFVHPGFRPSQYDINSINQQRAFKMGSPHRNYSSKKASTSGGIQTPSPSQINSRRKTSEKDHKGEKRTSSVADRGRNR</sequence>
<feature type="compositionally biased region" description="Basic and acidic residues" evidence="1">
    <location>
        <begin position="309"/>
        <end position="331"/>
    </location>
</feature>
<keyword evidence="3" id="KW-1185">Reference proteome</keyword>
<evidence type="ECO:0000313" key="3">
    <source>
        <dbReference type="Proteomes" id="UP000494040"/>
    </source>
</evidence>
<feature type="region of interest" description="Disordered" evidence="1">
    <location>
        <begin position="60"/>
        <end position="92"/>
    </location>
</feature>
<name>A0A8I6SG70_CIMLE</name>
<feature type="compositionally biased region" description="Basic and acidic residues" evidence="1">
    <location>
        <begin position="1"/>
        <end position="11"/>
    </location>
</feature>
<dbReference type="RefSeq" id="XP_024082297.1">
    <property type="nucleotide sequence ID" value="XM_024226529.1"/>
</dbReference>